<dbReference type="Pfam" id="PF17754">
    <property type="entry name" value="TetR_C_14"/>
    <property type="match status" value="1"/>
</dbReference>
<dbReference type="SUPFAM" id="SSF46689">
    <property type="entry name" value="Homeodomain-like"/>
    <property type="match status" value="1"/>
</dbReference>
<gene>
    <name evidence="6" type="ORF">EV192_115118</name>
</gene>
<evidence type="ECO:0000256" key="3">
    <source>
        <dbReference type="ARBA" id="ARBA00023163"/>
    </source>
</evidence>
<keyword evidence="2 4" id="KW-0238">DNA-binding</keyword>
<dbReference type="InterPro" id="IPR009057">
    <property type="entry name" value="Homeodomain-like_sf"/>
</dbReference>
<dbReference type="GO" id="GO:0003700">
    <property type="term" value="F:DNA-binding transcription factor activity"/>
    <property type="evidence" value="ECO:0007669"/>
    <property type="project" value="TreeGrafter"/>
</dbReference>
<evidence type="ECO:0000313" key="7">
    <source>
        <dbReference type="Proteomes" id="UP000295680"/>
    </source>
</evidence>
<evidence type="ECO:0000256" key="1">
    <source>
        <dbReference type="ARBA" id="ARBA00023015"/>
    </source>
</evidence>
<keyword evidence="3" id="KW-0804">Transcription</keyword>
<dbReference type="PANTHER" id="PTHR30055">
    <property type="entry name" value="HTH-TYPE TRANSCRIPTIONAL REGULATOR RUTR"/>
    <property type="match status" value="1"/>
</dbReference>
<dbReference type="InterPro" id="IPR041347">
    <property type="entry name" value="MftR_C"/>
</dbReference>
<dbReference type="InterPro" id="IPR023772">
    <property type="entry name" value="DNA-bd_HTH_TetR-type_CS"/>
</dbReference>
<sequence>MGLREIKMERTRQLIADKAFELFTEQGFDNTTIEQIAAAAEVGPRTLYRYFPTKEALIVTFVEAYLFTALDQLRAQPDDTPLPEALYALVDNIVAATAANSDRMLAVHELAERTASVRAQLTDLWWTWRAEVAAEVARRHRGRSADMAGGMAAAVVMLVIDLGVEVWAQSGGRTNLRRVVNRCLEMLRSGEVPIASPTSSSA</sequence>
<evidence type="ECO:0000256" key="2">
    <source>
        <dbReference type="ARBA" id="ARBA00023125"/>
    </source>
</evidence>
<dbReference type="PROSITE" id="PS01081">
    <property type="entry name" value="HTH_TETR_1"/>
    <property type="match status" value="1"/>
</dbReference>
<proteinExistence type="predicted"/>
<dbReference type="Gene3D" id="1.10.357.10">
    <property type="entry name" value="Tetracycline Repressor, domain 2"/>
    <property type="match status" value="1"/>
</dbReference>
<evidence type="ECO:0000259" key="5">
    <source>
        <dbReference type="PROSITE" id="PS50977"/>
    </source>
</evidence>
<comment type="caution">
    <text evidence="6">The sequence shown here is derived from an EMBL/GenBank/DDBJ whole genome shotgun (WGS) entry which is preliminary data.</text>
</comment>
<dbReference type="InterPro" id="IPR050109">
    <property type="entry name" value="HTH-type_TetR-like_transc_reg"/>
</dbReference>
<dbReference type="PANTHER" id="PTHR30055:SF238">
    <property type="entry name" value="MYCOFACTOCIN BIOSYNTHESIS TRANSCRIPTIONAL REGULATOR MFTR-RELATED"/>
    <property type="match status" value="1"/>
</dbReference>
<evidence type="ECO:0000256" key="4">
    <source>
        <dbReference type="PROSITE-ProRule" id="PRU00335"/>
    </source>
</evidence>
<keyword evidence="1" id="KW-0805">Transcription regulation</keyword>
<keyword evidence="7" id="KW-1185">Reference proteome</keyword>
<organism evidence="6 7">
    <name type="scientific">Actinocrispum wychmicini</name>
    <dbReference type="NCBI Taxonomy" id="1213861"/>
    <lineage>
        <taxon>Bacteria</taxon>
        <taxon>Bacillati</taxon>
        <taxon>Actinomycetota</taxon>
        <taxon>Actinomycetes</taxon>
        <taxon>Pseudonocardiales</taxon>
        <taxon>Pseudonocardiaceae</taxon>
        <taxon>Actinocrispum</taxon>
    </lineage>
</organism>
<dbReference type="PROSITE" id="PS50977">
    <property type="entry name" value="HTH_TETR_2"/>
    <property type="match status" value="1"/>
</dbReference>
<dbReference type="AlphaFoldDB" id="A0A4R2IUW3"/>
<dbReference type="InterPro" id="IPR001647">
    <property type="entry name" value="HTH_TetR"/>
</dbReference>
<dbReference type="EMBL" id="SLWS01000015">
    <property type="protein sequence ID" value="TCO48897.1"/>
    <property type="molecule type" value="Genomic_DNA"/>
</dbReference>
<accession>A0A4R2IUW3</accession>
<dbReference type="Pfam" id="PF00440">
    <property type="entry name" value="TetR_N"/>
    <property type="match status" value="1"/>
</dbReference>
<dbReference type="Proteomes" id="UP000295680">
    <property type="component" value="Unassembled WGS sequence"/>
</dbReference>
<feature type="domain" description="HTH tetR-type" evidence="5">
    <location>
        <begin position="9"/>
        <end position="69"/>
    </location>
</feature>
<dbReference type="RefSeq" id="WP_165960962.1">
    <property type="nucleotide sequence ID" value="NZ_SLWS01000015.1"/>
</dbReference>
<dbReference type="GO" id="GO:0000976">
    <property type="term" value="F:transcription cis-regulatory region binding"/>
    <property type="evidence" value="ECO:0007669"/>
    <property type="project" value="TreeGrafter"/>
</dbReference>
<evidence type="ECO:0000313" key="6">
    <source>
        <dbReference type="EMBL" id="TCO48897.1"/>
    </source>
</evidence>
<feature type="DNA-binding region" description="H-T-H motif" evidence="4">
    <location>
        <begin position="32"/>
        <end position="51"/>
    </location>
</feature>
<name>A0A4R2IUW3_9PSEU</name>
<reference evidence="6 7" key="1">
    <citation type="submission" date="2019-03" db="EMBL/GenBank/DDBJ databases">
        <title>Genomic Encyclopedia of Type Strains, Phase IV (KMG-IV): sequencing the most valuable type-strain genomes for metagenomic binning, comparative biology and taxonomic classification.</title>
        <authorList>
            <person name="Goeker M."/>
        </authorList>
    </citation>
    <scope>NUCLEOTIDE SEQUENCE [LARGE SCALE GENOMIC DNA]</scope>
    <source>
        <strain evidence="6 7">DSM 45934</strain>
    </source>
</reference>
<protein>
    <submittedName>
        <fullName evidence="6">TetR family transcriptional regulator</fullName>
    </submittedName>
</protein>
<dbReference type="PRINTS" id="PR00455">
    <property type="entry name" value="HTHTETR"/>
</dbReference>